<evidence type="ECO:0000313" key="3">
    <source>
        <dbReference type="Proteomes" id="UP000562045"/>
    </source>
</evidence>
<dbReference type="EMBL" id="JACBZM010000001">
    <property type="protein sequence ID" value="NYI43817.1"/>
    <property type="molecule type" value="Genomic_DNA"/>
</dbReference>
<organism evidence="2 3">
    <name type="scientific">Nocardioides aromaticivorans</name>
    <dbReference type="NCBI Taxonomy" id="200618"/>
    <lineage>
        <taxon>Bacteria</taxon>
        <taxon>Bacillati</taxon>
        <taxon>Actinomycetota</taxon>
        <taxon>Actinomycetes</taxon>
        <taxon>Propionibacteriales</taxon>
        <taxon>Nocardioidaceae</taxon>
        <taxon>Nocardioides</taxon>
    </lineage>
</organism>
<dbReference type="Gene3D" id="3.30.200.20">
    <property type="entry name" value="Phosphorylase Kinase, domain 1"/>
    <property type="match status" value="1"/>
</dbReference>
<dbReference type="InterPro" id="IPR002575">
    <property type="entry name" value="Aminoglycoside_PTrfase"/>
</dbReference>
<sequence>MTEASVPPDFTMQRSSRDQTEVHDRLEAWLAEVLPPGADPVVTLHAGVDTNGMSSETVILDVTWTEDGARRTGEYVARVAPAQADVPVFREYRLQDQYDAMRLAGELTDVPVPAVRWFEQTGAVLGTPFFLMDRVEGIVPPDVMPYPFGDNWLYDADPADQDRLARSSVEAIAKLHAIADPTTTFGFLDPAVTGNEGATPLARNLAKTRAWYEWAALDLTRSPLVDRALAWLEANLPATDDAVLCWGDARIGNMMYRDFEPVAVLDWEMASIGPRELDASWIVFAHQVFQTIAQVFELPGMPEFLSEESVKATYSELSGVELGDLTWYHLYNAVIWCVVFMRTGLRQVRFGEIEQPDDIETLFHCKPLVERLLAEVGA</sequence>
<dbReference type="InterPro" id="IPR051678">
    <property type="entry name" value="AGP_Transferase"/>
</dbReference>
<reference evidence="2 3" key="1">
    <citation type="submission" date="2020-07" db="EMBL/GenBank/DDBJ databases">
        <title>Sequencing the genomes of 1000 actinobacteria strains.</title>
        <authorList>
            <person name="Klenk H.-P."/>
        </authorList>
    </citation>
    <scope>NUCLEOTIDE SEQUENCE [LARGE SCALE GENOMIC DNA]</scope>
    <source>
        <strain evidence="2 3">DSM 15131</strain>
    </source>
</reference>
<evidence type="ECO:0000313" key="2">
    <source>
        <dbReference type="EMBL" id="NYI43817.1"/>
    </source>
</evidence>
<dbReference type="GO" id="GO:0016301">
    <property type="term" value="F:kinase activity"/>
    <property type="evidence" value="ECO:0007669"/>
    <property type="project" value="UniProtKB-KW"/>
</dbReference>
<keyword evidence="2" id="KW-0418">Kinase</keyword>
<dbReference type="PANTHER" id="PTHR21310">
    <property type="entry name" value="AMINOGLYCOSIDE PHOSPHOTRANSFERASE-RELATED-RELATED"/>
    <property type="match status" value="1"/>
</dbReference>
<dbReference type="SUPFAM" id="SSF56112">
    <property type="entry name" value="Protein kinase-like (PK-like)"/>
    <property type="match status" value="1"/>
</dbReference>
<dbReference type="Gene3D" id="3.90.1200.10">
    <property type="match status" value="1"/>
</dbReference>
<accession>A0A7Z0CMF2</accession>
<comment type="caution">
    <text evidence="2">The sequence shown here is derived from an EMBL/GenBank/DDBJ whole genome shotgun (WGS) entry which is preliminary data.</text>
</comment>
<dbReference type="Proteomes" id="UP000562045">
    <property type="component" value="Unassembled WGS sequence"/>
</dbReference>
<dbReference type="CDD" id="cd05154">
    <property type="entry name" value="ACAD10_11_N-like"/>
    <property type="match status" value="1"/>
</dbReference>
<feature type="domain" description="Aminoglycoside phosphotransferase" evidence="1">
    <location>
        <begin position="69"/>
        <end position="283"/>
    </location>
</feature>
<dbReference type="PANTHER" id="PTHR21310:SF40">
    <property type="entry name" value="AMINOGLYCOSIDE PHOSPHOTRANSFERASE DOMAIN-CONTAINING PROTEIN-RELATED"/>
    <property type="match status" value="1"/>
</dbReference>
<evidence type="ECO:0000259" key="1">
    <source>
        <dbReference type="Pfam" id="PF01636"/>
    </source>
</evidence>
<name>A0A7Z0CMF2_9ACTN</name>
<dbReference type="Pfam" id="PF01636">
    <property type="entry name" value="APH"/>
    <property type="match status" value="1"/>
</dbReference>
<dbReference type="RefSeq" id="WP_179647890.1">
    <property type="nucleotide sequence ID" value="NZ_JACBZM010000001.1"/>
</dbReference>
<dbReference type="InterPro" id="IPR041726">
    <property type="entry name" value="ACAD10_11_N"/>
</dbReference>
<proteinExistence type="predicted"/>
<dbReference type="InterPro" id="IPR011009">
    <property type="entry name" value="Kinase-like_dom_sf"/>
</dbReference>
<protein>
    <submittedName>
        <fullName evidence="2">Aminoglycoside phosphotransferase (APT) family kinase protein</fullName>
    </submittedName>
</protein>
<dbReference type="AlphaFoldDB" id="A0A7Z0CMF2"/>
<keyword evidence="2" id="KW-0808">Transferase</keyword>
<gene>
    <name evidence="2" type="ORF">BJ993_000897</name>
</gene>